<reference evidence="1" key="1">
    <citation type="submission" date="2021-06" db="EMBL/GenBank/DDBJ databases">
        <authorList>
            <person name="Kallberg Y."/>
            <person name="Tangrot J."/>
            <person name="Rosling A."/>
        </authorList>
    </citation>
    <scope>NUCLEOTIDE SEQUENCE</scope>
    <source>
        <strain evidence="1">MA461A</strain>
    </source>
</reference>
<keyword evidence="2" id="KW-1185">Reference proteome</keyword>
<gene>
    <name evidence="1" type="ORF">RPERSI_LOCUS27829</name>
</gene>
<comment type="caution">
    <text evidence="1">The sequence shown here is derived from an EMBL/GenBank/DDBJ whole genome shotgun (WGS) entry which is preliminary data.</text>
</comment>
<evidence type="ECO:0000313" key="1">
    <source>
        <dbReference type="EMBL" id="CAG8830501.1"/>
    </source>
</evidence>
<organism evidence="1 2">
    <name type="scientific">Racocetra persica</name>
    <dbReference type="NCBI Taxonomy" id="160502"/>
    <lineage>
        <taxon>Eukaryota</taxon>
        <taxon>Fungi</taxon>
        <taxon>Fungi incertae sedis</taxon>
        <taxon>Mucoromycota</taxon>
        <taxon>Glomeromycotina</taxon>
        <taxon>Glomeromycetes</taxon>
        <taxon>Diversisporales</taxon>
        <taxon>Gigasporaceae</taxon>
        <taxon>Racocetra</taxon>
    </lineage>
</organism>
<proteinExistence type="predicted"/>
<feature type="non-terminal residue" evidence="1">
    <location>
        <position position="53"/>
    </location>
</feature>
<protein>
    <submittedName>
        <fullName evidence="1">30348_t:CDS:1</fullName>
    </submittedName>
</protein>
<dbReference type="Proteomes" id="UP000789920">
    <property type="component" value="Unassembled WGS sequence"/>
</dbReference>
<name>A0ACA9S7C1_9GLOM</name>
<evidence type="ECO:0000313" key="2">
    <source>
        <dbReference type="Proteomes" id="UP000789920"/>
    </source>
</evidence>
<sequence length="53" mass="5886">MLITSAVSLAITTISVTVPVVFYCTIKDCCFPKKAPNDRDFKTVSFIRINDSD</sequence>
<dbReference type="EMBL" id="CAJVQC010099277">
    <property type="protein sequence ID" value="CAG8830501.1"/>
    <property type="molecule type" value="Genomic_DNA"/>
</dbReference>
<accession>A0ACA9S7C1</accession>